<feature type="transmembrane region" description="Helical" evidence="8">
    <location>
        <begin position="171"/>
        <end position="190"/>
    </location>
</feature>
<accession>A0A368K1T0</accession>
<keyword evidence="4 8" id="KW-0812">Transmembrane</keyword>
<feature type="binding site" evidence="7">
    <location>
        <position position="225"/>
    </location>
    <ligand>
        <name>Mg(2+)</name>
        <dbReference type="ChEBI" id="CHEBI:18420"/>
    </ligand>
</feature>
<dbReference type="GO" id="GO:0071555">
    <property type="term" value="P:cell wall organization"/>
    <property type="evidence" value="ECO:0007669"/>
    <property type="project" value="TreeGrafter"/>
</dbReference>
<evidence type="ECO:0000256" key="5">
    <source>
        <dbReference type="ARBA" id="ARBA00022989"/>
    </source>
</evidence>
<keyword evidence="10" id="KW-1185">Reference proteome</keyword>
<keyword evidence="7" id="KW-0460">Magnesium</keyword>
<keyword evidence="2" id="KW-1003">Cell membrane</keyword>
<name>A0A368K1T0_9HYPH</name>
<protein>
    <submittedName>
        <fullName evidence="9">Glycoside hydrolase</fullName>
    </submittedName>
</protein>
<feature type="binding site" evidence="7">
    <location>
        <position position="164"/>
    </location>
    <ligand>
        <name>Mg(2+)</name>
        <dbReference type="ChEBI" id="CHEBI:18420"/>
    </ligand>
</feature>
<dbReference type="Pfam" id="PF00953">
    <property type="entry name" value="Glycos_transf_4"/>
    <property type="match status" value="1"/>
</dbReference>
<dbReference type="GO" id="GO:0009103">
    <property type="term" value="P:lipopolysaccharide biosynthetic process"/>
    <property type="evidence" value="ECO:0007669"/>
    <property type="project" value="TreeGrafter"/>
</dbReference>
<reference evidence="9 10" key="1">
    <citation type="submission" date="2018-07" db="EMBL/GenBank/DDBJ databases">
        <title>The draft genome of Phyllobacterium salinisoli.</title>
        <authorList>
            <person name="Liu L."/>
            <person name="Li L."/>
            <person name="Zhang X."/>
            <person name="Liang L."/>
        </authorList>
    </citation>
    <scope>NUCLEOTIDE SEQUENCE [LARGE SCALE GENOMIC DNA]</scope>
    <source>
        <strain evidence="9 10">LLAN61</strain>
    </source>
</reference>
<feature type="transmembrane region" description="Helical" evidence="8">
    <location>
        <begin position="145"/>
        <end position="165"/>
    </location>
</feature>
<evidence type="ECO:0000256" key="6">
    <source>
        <dbReference type="ARBA" id="ARBA00023136"/>
    </source>
</evidence>
<feature type="transmembrane region" description="Helical" evidence="8">
    <location>
        <begin position="234"/>
        <end position="259"/>
    </location>
</feature>
<dbReference type="GO" id="GO:0005886">
    <property type="term" value="C:plasma membrane"/>
    <property type="evidence" value="ECO:0007669"/>
    <property type="project" value="UniProtKB-SubCell"/>
</dbReference>
<dbReference type="AlphaFoldDB" id="A0A368K1T0"/>
<dbReference type="GO" id="GO:0046872">
    <property type="term" value="F:metal ion binding"/>
    <property type="evidence" value="ECO:0007669"/>
    <property type="project" value="UniProtKB-KW"/>
</dbReference>
<evidence type="ECO:0000256" key="4">
    <source>
        <dbReference type="ARBA" id="ARBA00022692"/>
    </source>
</evidence>
<evidence type="ECO:0000256" key="7">
    <source>
        <dbReference type="PIRSR" id="PIRSR600715-1"/>
    </source>
</evidence>
<proteinExistence type="predicted"/>
<feature type="transmembrane region" description="Helical" evidence="8">
    <location>
        <begin position="112"/>
        <end position="133"/>
    </location>
</feature>
<comment type="subcellular location">
    <subcellularLocation>
        <location evidence="1">Cell membrane</location>
        <topology evidence="1">Multi-pass membrane protein</topology>
    </subcellularLocation>
</comment>
<dbReference type="GO" id="GO:0044038">
    <property type="term" value="P:cell wall macromolecule biosynthetic process"/>
    <property type="evidence" value="ECO:0007669"/>
    <property type="project" value="TreeGrafter"/>
</dbReference>
<sequence>MSFMNISFLNMPFSIISFLISAFLASAAAATLLLAVLARVLPSGFLAAALNERSNHTAQARQIGGLAVIPAAIAVLVALGSAAGLDARLLLCLAAATGLLWLTGFFDDRHSLPVAARLCAQILAASLCVYGFGPEFRLLPDLLPQWLEAALMVFVLLSFINMTNFMDGLDLMTVTGIGVPLLAAMLLAVFGVAGLQSGVVAAVTSGALLGFAFFNRPPARIFLGDSGSLPLGLLSGAVFLMVARETALLAGLLLPLYYLMDTGTTLVKRLISGENVLAAHSKHAYQIARRAGWPVLRVIGHVAMLNIVLGICSAGVAGTASFAEAAIFTVTGFAVTIALLLRFRGIL</sequence>
<comment type="cofactor">
    <cofactor evidence="7">
        <name>Mg(2+)</name>
        <dbReference type="ChEBI" id="CHEBI:18420"/>
    </cofactor>
</comment>
<keyword evidence="3" id="KW-0808">Transferase</keyword>
<organism evidence="9 10">
    <name type="scientific">Phyllobacterium salinisoli</name>
    <dbReference type="NCBI Taxonomy" id="1899321"/>
    <lineage>
        <taxon>Bacteria</taxon>
        <taxon>Pseudomonadati</taxon>
        <taxon>Pseudomonadota</taxon>
        <taxon>Alphaproteobacteria</taxon>
        <taxon>Hyphomicrobiales</taxon>
        <taxon>Phyllobacteriaceae</taxon>
        <taxon>Phyllobacterium</taxon>
    </lineage>
</organism>
<evidence type="ECO:0000256" key="1">
    <source>
        <dbReference type="ARBA" id="ARBA00004651"/>
    </source>
</evidence>
<evidence type="ECO:0000313" key="9">
    <source>
        <dbReference type="EMBL" id="RCS23339.1"/>
    </source>
</evidence>
<feature type="transmembrane region" description="Helical" evidence="8">
    <location>
        <begin position="322"/>
        <end position="341"/>
    </location>
</feature>
<feature type="transmembrane region" description="Helical" evidence="8">
    <location>
        <begin position="62"/>
        <end position="82"/>
    </location>
</feature>
<dbReference type="PANTHER" id="PTHR22926:SF3">
    <property type="entry name" value="UNDECAPRENYL-PHOSPHATE ALPHA-N-ACETYLGLUCOSAMINYL 1-PHOSPHATE TRANSFERASE"/>
    <property type="match status" value="1"/>
</dbReference>
<feature type="transmembrane region" description="Helical" evidence="8">
    <location>
        <begin position="89"/>
        <end position="106"/>
    </location>
</feature>
<keyword evidence="5 8" id="KW-1133">Transmembrane helix</keyword>
<dbReference type="Proteomes" id="UP000253420">
    <property type="component" value="Unassembled WGS sequence"/>
</dbReference>
<keyword evidence="6 8" id="KW-0472">Membrane</keyword>
<keyword evidence="7" id="KW-0479">Metal-binding</keyword>
<dbReference type="PANTHER" id="PTHR22926">
    <property type="entry name" value="PHOSPHO-N-ACETYLMURAMOYL-PENTAPEPTIDE-TRANSFERASE"/>
    <property type="match status" value="1"/>
</dbReference>
<evidence type="ECO:0000256" key="3">
    <source>
        <dbReference type="ARBA" id="ARBA00022679"/>
    </source>
</evidence>
<dbReference type="InterPro" id="IPR000715">
    <property type="entry name" value="Glycosyl_transferase_4"/>
</dbReference>
<evidence type="ECO:0000313" key="10">
    <source>
        <dbReference type="Proteomes" id="UP000253420"/>
    </source>
</evidence>
<comment type="caution">
    <text evidence="9">The sequence shown here is derived from an EMBL/GenBank/DDBJ whole genome shotgun (WGS) entry which is preliminary data.</text>
</comment>
<dbReference type="OrthoDB" id="9783652at2"/>
<keyword evidence="9" id="KW-0378">Hydrolase</keyword>
<dbReference type="GO" id="GO:0016780">
    <property type="term" value="F:phosphotransferase activity, for other substituted phosphate groups"/>
    <property type="evidence" value="ECO:0007669"/>
    <property type="project" value="InterPro"/>
</dbReference>
<dbReference type="GO" id="GO:0016787">
    <property type="term" value="F:hydrolase activity"/>
    <property type="evidence" value="ECO:0007669"/>
    <property type="project" value="UniProtKB-KW"/>
</dbReference>
<dbReference type="EMBL" id="QOZG01000005">
    <property type="protein sequence ID" value="RCS23339.1"/>
    <property type="molecule type" value="Genomic_DNA"/>
</dbReference>
<evidence type="ECO:0000256" key="8">
    <source>
        <dbReference type="SAM" id="Phobius"/>
    </source>
</evidence>
<feature type="transmembrane region" description="Helical" evidence="8">
    <location>
        <begin position="295"/>
        <end position="316"/>
    </location>
</feature>
<gene>
    <name evidence="9" type="ORF">DUT91_13700</name>
</gene>
<evidence type="ECO:0000256" key="2">
    <source>
        <dbReference type="ARBA" id="ARBA00022475"/>
    </source>
</evidence>